<evidence type="ECO:0008006" key="3">
    <source>
        <dbReference type="Google" id="ProtNLM"/>
    </source>
</evidence>
<dbReference type="EMBL" id="JAJSOF020000025">
    <property type="protein sequence ID" value="KAJ4434377.1"/>
    <property type="molecule type" value="Genomic_DNA"/>
</dbReference>
<protein>
    <recommendedName>
        <fullName evidence="3">Reverse transcriptase domain-containing protein</fullName>
    </recommendedName>
</protein>
<evidence type="ECO:0000313" key="2">
    <source>
        <dbReference type="Proteomes" id="UP001148838"/>
    </source>
</evidence>
<keyword evidence="2" id="KW-1185">Reference proteome</keyword>
<name>A0ABQ8SL39_PERAM</name>
<evidence type="ECO:0000313" key="1">
    <source>
        <dbReference type="EMBL" id="KAJ4434377.1"/>
    </source>
</evidence>
<gene>
    <name evidence="1" type="ORF">ANN_22937</name>
</gene>
<comment type="caution">
    <text evidence="1">The sequence shown here is derived from an EMBL/GenBank/DDBJ whole genome shotgun (WGS) entry which is preliminary data.</text>
</comment>
<reference evidence="1 2" key="1">
    <citation type="journal article" date="2022" name="Allergy">
        <title>Genome assembly and annotation of Periplaneta americana reveal a comprehensive cockroach allergen profile.</title>
        <authorList>
            <person name="Wang L."/>
            <person name="Xiong Q."/>
            <person name="Saelim N."/>
            <person name="Wang L."/>
            <person name="Nong W."/>
            <person name="Wan A.T."/>
            <person name="Shi M."/>
            <person name="Liu X."/>
            <person name="Cao Q."/>
            <person name="Hui J.H.L."/>
            <person name="Sookrung N."/>
            <person name="Leung T.F."/>
            <person name="Tungtrongchitr A."/>
            <person name="Tsui S.K.W."/>
        </authorList>
    </citation>
    <scope>NUCLEOTIDE SEQUENCE [LARGE SCALE GENOMIC DNA]</scope>
    <source>
        <strain evidence="1">PWHHKU_190912</strain>
    </source>
</reference>
<proteinExistence type="predicted"/>
<dbReference type="Proteomes" id="UP001148838">
    <property type="component" value="Unassembled WGS sequence"/>
</dbReference>
<organism evidence="1 2">
    <name type="scientific">Periplaneta americana</name>
    <name type="common">American cockroach</name>
    <name type="synonym">Blatta americana</name>
    <dbReference type="NCBI Taxonomy" id="6978"/>
    <lineage>
        <taxon>Eukaryota</taxon>
        <taxon>Metazoa</taxon>
        <taxon>Ecdysozoa</taxon>
        <taxon>Arthropoda</taxon>
        <taxon>Hexapoda</taxon>
        <taxon>Insecta</taxon>
        <taxon>Pterygota</taxon>
        <taxon>Neoptera</taxon>
        <taxon>Polyneoptera</taxon>
        <taxon>Dictyoptera</taxon>
        <taxon>Blattodea</taxon>
        <taxon>Blattoidea</taxon>
        <taxon>Blattidae</taxon>
        <taxon>Blattinae</taxon>
        <taxon>Periplaneta</taxon>
    </lineage>
</organism>
<sequence length="97" mass="10913">MAGLCEGSNEPSGSLKAINRTRVNAYKHNERKEDKHSEYFRTGNKKKQGDALSSLLFNFALEYAIRKVQDNTEGLELNGIHQLLVYADDVNMLGENP</sequence>
<accession>A0ABQ8SL39</accession>